<protein>
    <submittedName>
        <fullName evidence="2">Uncharacterized protein</fullName>
    </submittedName>
</protein>
<dbReference type="Proteomes" id="UP000887579">
    <property type="component" value="Unplaced"/>
</dbReference>
<organism evidence="1 2">
    <name type="scientific">Panagrolaimus sp. ES5</name>
    <dbReference type="NCBI Taxonomy" id="591445"/>
    <lineage>
        <taxon>Eukaryota</taxon>
        <taxon>Metazoa</taxon>
        <taxon>Ecdysozoa</taxon>
        <taxon>Nematoda</taxon>
        <taxon>Chromadorea</taxon>
        <taxon>Rhabditida</taxon>
        <taxon>Tylenchina</taxon>
        <taxon>Panagrolaimomorpha</taxon>
        <taxon>Panagrolaimoidea</taxon>
        <taxon>Panagrolaimidae</taxon>
        <taxon>Panagrolaimus</taxon>
    </lineage>
</organism>
<evidence type="ECO:0000313" key="1">
    <source>
        <dbReference type="Proteomes" id="UP000887579"/>
    </source>
</evidence>
<sequence length="112" mass="12616">MASVNLILFFLFGAISFILADNAVNLTGWYDDQWEALEALRKRYPFAELHLSVEVEQNTIFPPAANPTIPTTTTSDSRKNEIEKTQEEVPKSPTRPPKIATKAKKIIKKAKN</sequence>
<reference evidence="2" key="1">
    <citation type="submission" date="2022-11" db="UniProtKB">
        <authorList>
            <consortium name="WormBaseParasite"/>
        </authorList>
    </citation>
    <scope>IDENTIFICATION</scope>
</reference>
<name>A0AC34FG65_9BILA</name>
<accession>A0AC34FG65</accession>
<proteinExistence type="predicted"/>
<evidence type="ECO:0000313" key="2">
    <source>
        <dbReference type="WBParaSite" id="ES5_v2.g16134.t1"/>
    </source>
</evidence>
<dbReference type="WBParaSite" id="ES5_v2.g16134.t1">
    <property type="protein sequence ID" value="ES5_v2.g16134.t1"/>
    <property type="gene ID" value="ES5_v2.g16134"/>
</dbReference>